<evidence type="ECO:0000256" key="6">
    <source>
        <dbReference type="ARBA" id="ARBA00023121"/>
    </source>
</evidence>
<dbReference type="Gene3D" id="3.40.50.300">
    <property type="entry name" value="P-loop containing nucleotide triphosphate hydrolases"/>
    <property type="match status" value="1"/>
</dbReference>
<evidence type="ECO:0000256" key="4">
    <source>
        <dbReference type="ARBA" id="ARBA00022741"/>
    </source>
</evidence>
<dbReference type="InterPro" id="IPR024633">
    <property type="entry name" value="DnaA_N_dom"/>
</dbReference>
<keyword evidence="6 8" id="KW-0446">Lipid-binding</keyword>
<feature type="binding site" evidence="8">
    <location>
        <position position="203"/>
    </location>
    <ligand>
        <name>ATP</name>
        <dbReference type="ChEBI" id="CHEBI:30616"/>
    </ligand>
</feature>
<feature type="binding site" evidence="8">
    <location>
        <position position="201"/>
    </location>
    <ligand>
        <name>ATP</name>
        <dbReference type="ChEBI" id="CHEBI:30616"/>
    </ligand>
</feature>
<evidence type="ECO:0000313" key="16">
    <source>
        <dbReference type="Proteomes" id="UP000016600"/>
    </source>
</evidence>
<evidence type="ECO:0000256" key="8">
    <source>
        <dbReference type="HAMAP-Rule" id="MF_00377"/>
    </source>
</evidence>
<dbReference type="AlphaFoldDB" id="U2LG83"/>
<comment type="subcellular location">
    <subcellularLocation>
        <location evidence="8">Cytoplasm</location>
    </subcellularLocation>
</comment>
<dbReference type="Gene3D" id="3.30.300.180">
    <property type="match status" value="1"/>
</dbReference>
<keyword evidence="7 8" id="KW-0238">DNA-binding</keyword>
<dbReference type="SUPFAM" id="SSF52540">
    <property type="entry name" value="P-loop containing nucleoside triphosphate hydrolases"/>
    <property type="match status" value="1"/>
</dbReference>
<dbReference type="SMART" id="SM00760">
    <property type="entry name" value="Bac_DnaA_C"/>
    <property type="match status" value="1"/>
</dbReference>
<keyword evidence="5 8" id="KW-0067">ATP-binding</keyword>
<comment type="domain">
    <text evidence="8">Domain I is involved in oligomerization and binding regulators, domain II is flexibile and of varying length in different bacteria, domain III forms the AAA+ region, while domain IV binds dsDNA.</text>
</comment>
<feature type="binding site" evidence="8">
    <location>
        <position position="205"/>
    </location>
    <ligand>
        <name>ATP</name>
        <dbReference type="ChEBI" id="CHEBI:30616"/>
    </ligand>
</feature>
<keyword evidence="3 8" id="KW-0235">DNA replication</keyword>
<dbReference type="NCBIfam" id="TIGR00362">
    <property type="entry name" value="DnaA"/>
    <property type="match status" value="1"/>
</dbReference>
<keyword evidence="4 8" id="KW-0547">Nucleotide-binding</keyword>
<dbReference type="InterPro" id="IPR013317">
    <property type="entry name" value="DnaA_dom"/>
</dbReference>
<dbReference type="InterPro" id="IPR020591">
    <property type="entry name" value="Chromosome_initiator_DnaA-like"/>
</dbReference>
<evidence type="ECO:0000256" key="11">
    <source>
        <dbReference type="RuleBase" id="RU004227"/>
    </source>
</evidence>
<reference evidence="15 16" key="1">
    <citation type="submission" date="2013-08" db="EMBL/GenBank/DDBJ databases">
        <authorList>
            <person name="Durkin A.S."/>
            <person name="Haft D.R."/>
            <person name="McCorrison J."/>
            <person name="Torralba M."/>
            <person name="Gillis M."/>
            <person name="Haft D.H."/>
            <person name="Methe B."/>
            <person name="Sutton G."/>
            <person name="Nelson K.E."/>
        </authorList>
    </citation>
    <scope>NUCLEOTIDE SEQUENCE [LARGE SCALE GENOMIC DNA]</scope>
    <source>
        <strain evidence="15 16">F0068</strain>
    </source>
</reference>
<feature type="region of interest" description="Domain I, interacts with DnaA modulators" evidence="8">
    <location>
        <begin position="1"/>
        <end position="128"/>
    </location>
</feature>
<proteinExistence type="inferred from homology"/>
<evidence type="ECO:0000256" key="7">
    <source>
        <dbReference type="ARBA" id="ARBA00023125"/>
    </source>
</evidence>
<dbReference type="GO" id="GO:0005524">
    <property type="term" value="F:ATP binding"/>
    <property type="evidence" value="ECO:0007669"/>
    <property type="project" value="UniProtKB-UniRule"/>
</dbReference>
<evidence type="ECO:0000259" key="13">
    <source>
        <dbReference type="SMART" id="SM00382"/>
    </source>
</evidence>
<dbReference type="PATRIC" id="fig|1081904.3.peg.767"/>
<keyword evidence="2 8" id="KW-0963">Cytoplasm</keyword>
<dbReference type="EMBL" id="AWET01000011">
    <property type="protein sequence ID" value="ERK03311.1"/>
    <property type="molecule type" value="Genomic_DNA"/>
</dbReference>
<dbReference type="GO" id="GO:0006275">
    <property type="term" value="P:regulation of DNA replication"/>
    <property type="evidence" value="ECO:0007669"/>
    <property type="project" value="UniProtKB-UniRule"/>
</dbReference>
<dbReference type="CDD" id="cd06571">
    <property type="entry name" value="Bac_DnaA_C"/>
    <property type="match status" value="1"/>
</dbReference>
<dbReference type="InterPro" id="IPR010921">
    <property type="entry name" value="Trp_repressor/repl_initiator"/>
</dbReference>
<accession>U2LG83</accession>
<dbReference type="CDD" id="cd00009">
    <property type="entry name" value="AAA"/>
    <property type="match status" value="1"/>
</dbReference>
<dbReference type="GO" id="GO:0005737">
    <property type="term" value="C:cytoplasm"/>
    <property type="evidence" value="ECO:0007669"/>
    <property type="project" value="UniProtKB-SubCell"/>
</dbReference>
<dbReference type="PANTHER" id="PTHR30050">
    <property type="entry name" value="CHROMOSOMAL REPLICATION INITIATOR PROTEIN DNAA"/>
    <property type="match status" value="1"/>
</dbReference>
<feature type="compositionally biased region" description="Polar residues" evidence="12">
    <location>
        <begin position="131"/>
        <end position="143"/>
    </location>
</feature>
<dbReference type="Pfam" id="PF00308">
    <property type="entry name" value="Bac_DnaA"/>
    <property type="match status" value="1"/>
</dbReference>
<evidence type="ECO:0000313" key="15">
    <source>
        <dbReference type="EMBL" id="ERK03311.1"/>
    </source>
</evidence>
<evidence type="ECO:0000256" key="2">
    <source>
        <dbReference type="ARBA" id="ARBA00022490"/>
    </source>
</evidence>
<evidence type="ECO:0000256" key="12">
    <source>
        <dbReference type="SAM" id="MobiDB-lite"/>
    </source>
</evidence>
<feature type="domain" description="Chromosomal replication initiator DnaA C-terminal" evidence="14">
    <location>
        <begin position="401"/>
        <end position="470"/>
    </location>
</feature>
<dbReference type="InterPro" id="IPR003593">
    <property type="entry name" value="AAA+_ATPase"/>
</dbReference>
<feature type="region of interest" description="Domain IV, binds dsDNA" evidence="8">
    <location>
        <begin position="374"/>
        <end position="495"/>
    </location>
</feature>
<feature type="binding site" evidence="8">
    <location>
        <position position="204"/>
    </location>
    <ligand>
        <name>ATP</name>
        <dbReference type="ChEBI" id="CHEBI:30616"/>
    </ligand>
</feature>
<dbReference type="InterPro" id="IPR001957">
    <property type="entry name" value="Chromosome_initiator_DnaA"/>
</dbReference>
<dbReference type="GO" id="GO:0003688">
    <property type="term" value="F:DNA replication origin binding"/>
    <property type="evidence" value="ECO:0007669"/>
    <property type="project" value="UniProtKB-UniRule"/>
</dbReference>
<evidence type="ECO:0000256" key="9">
    <source>
        <dbReference type="NCBIfam" id="TIGR00362"/>
    </source>
</evidence>
<gene>
    <name evidence="8 15" type="primary">dnaA</name>
    <name evidence="15" type="ORF">HMPREF1218_1825</name>
</gene>
<dbReference type="Gene3D" id="1.10.1750.10">
    <property type="match status" value="1"/>
</dbReference>
<dbReference type="PANTHER" id="PTHR30050:SF2">
    <property type="entry name" value="CHROMOSOMAL REPLICATION INITIATOR PROTEIN DNAA"/>
    <property type="match status" value="1"/>
</dbReference>
<sequence>MLEFAFLVFFCEICSCKLINNIGVVKMKVSSDQHWNEVLALISKNVSAQQYATWFKPIVFESFNEKTRTILVQVPSLFVYEYLEENYVDLLKTVLSRVFGEGIRLTYRVVTDQEHKLTQDIEADPTDASLAPQQKTRANQSPTVLDAAVPQQLDPQLNPHQTFSNFIEGDSNKLPRSVGLSIAEHPNTTQFNPMFIYGPSGCGKTHLINAIGVQTKQLYPQKRVLYISARLFQVQFTNAVLQNKTNDFINFYQTIDILIVDDIQEWITATKTQDTFFHIFNHLFRNGKRIILASDRPPVDLKGMNDRLLTRFSCGLIAELEKPNVQLCVDILNSKIRRDGLRIPDEVVQYIASTANGSVRDLEGVINSLLAYSVVYNSHIDMRLAERVIKRAVKVDDKPLTVDDILDTVCHHFNVSATAVNSKSRRRELVTARQVSMYLAQKYTKMPASRIGKLVGGRDHSTVIHSCTQVENRLKTDRLFSDEIISIENSFKLKK</sequence>
<dbReference type="GO" id="GO:0005886">
    <property type="term" value="C:plasma membrane"/>
    <property type="evidence" value="ECO:0007669"/>
    <property type="project" value="TreeGrafter"/>
</dbReference>
<organism evidence="15 16">
    <name type="scientific">Hoylesella pleuritidis F0068</name>
    <dbReference type="NCBI Taxonomy" id="1081904"/>
    <lineage>
        <taxon>Bacteria</taxon>
        <taxon>Pseudomonadati</taxon>
        <taxon>Bacteroidota</taxon>
        <taxon>Bacteroidia</taxon>
        <taxon>Bacteroidales</taxon>
        <taxon>Prevotellaceae</taxon>
        <taxon>Hoylesella</taxon>
    </lineage>
</organism>
<comment type="subunit">
    <text evidence="8">Oligomerizes as a right-handed, spiral filament on DNA at oriC.</text>
</comment>
<dbReference type="SMART" id="SM00382">
    <property type="entry name" value="AAA"/>
    <property type="match status" value="1"/>
</dbReference>
<dbReference type="GO" id="GO:0008289">
    <property type="term" value="F:lipid binding"/>
    <property type="evidence" value="ECO:0007669"/>
    <property type="project" value="UniProtKB-KW"/>
</dbReference>
<dbReference type="InterPro" id="IPR027417">
    <property type="entry name" value="P-loop_NTPase"/>
</dbReference>
<feature type="region of interest" description="Disordered" evidence="12">
    <location>
        <begin position="118"/>
        <end position="143"/>
    </location>
</feature>
<feature type="domain" description="AAA+ ATPase" evidence="13">
    <location>
        <begin position="190"/>
        <end position="322"/>
    </location>
</feature>
<dbReference type="InterPro" id="IPR013159">
    <property type="entry name" value="DnaA_C"/>
</dbReference>
<dbReference type="SUPFAM" id="SSF48295">
    <property type="entry name" value="TrpR-like"/>
    <property type="match status" value="1"/>
</dbReference>
<dbReference type="PROSITE" id="PS01008">
    <property type="entry name" value="DNAA"/>
    <property type="match status" value="1"/>
</dbReference>
<dbReference type="InterPro" id="IPR038454">
    <property type="entry name" value="DnaA_N_sf"/>
</dbReference>
<evidence type="ECO:0000256" key="10">
    <source>
        <dbReference type="RuleBase" id="RU000577"/>
    </source>
</evidence>
<dbReference type="Gene3D" id="1.10.8.60">
    <property type="match status" value="1"/>
</dbReference>
<name>U2LG83_9BACT</name>
<dbReference type="FunFam" id="3.40.50.300:FF:000668">
    <property type="entry name" value="Chromosomal replication initiator protein DnaA"/>
    <property type="match status" value="1"/>
</dbReference>
<dbReference type="PRINTS" id="PR00051">
    <property type="entry name" value="DNAA"/>
</dbReference>
<dbReference type="Pfam" id="PF08299">
    <property type="entry name" value="Bac_DnaA_C"/>
    <property type="match status" value="1"/>
</dbReference>
<comment type="caution">
    <text evidence="15">The sequence shown here is derived from an EMBL/GenBank/DDBJ whole genome shotgun (WGS) entry which is preliminary data.</text>
</comment>
<evidence type="ECO:0000256" key="1">
    <source>
        <dbReference type="ARBA" id="ARBA00006583"/>
    </source>
</evidence>
<protein>
    <recommendedName>
        <fullName evidence="8 9">Chromosomal replication initiator protein DnaA</fullName>
    </recommendedName>
</protein>
<evidence type="ECO:0000256" key="5">
    <source>
        <dbReference type="ARBA" id="ARBA00022840"/>
    </source>
</evidence>
<dbReference type="Pfam" id="PF11638">
    <property type="entry name" value="DnaA_N"/>
    <property type="match status" value="1"/>
</dbReference>
<keyword evidence="16" id="KW-1185">Reference proteome</keyword>
<comment type="caution">
    <text evidence="8">Lacks conserved residue(s) required for the propagation of feature annotation.</text>
</comment>
<dbReference type="GO" id="GO:0006270">
    <property type="term" value="P:DNA replication initiation"/>
    <property type="evidence" value="ECO:0007669"/>
    <property type="project" value="UniProtKB-UniRule"/>
</dbReference>
<dbReference type="HAMAP" id="MF_00377">
    <property type="entry name" value="DnaA_bact"/>
    <property type="match status" value="1"/>
</dbReference>
<evidence type="ECO:0000259" key="14">
    <source>
        <dbReference type="SMART" id="SM00760"/>
    </source>
</evidence>
<evidence type="ECO:0000256" key="3">
    <source>
        <dbReference type="ARBA" id="ARBA00022705"/>
    </source>
</evidence>
<dbReference type="Proteomes" id="UP000016600">
    <property type="component" value="Unassembled WGS sequence"/>
</dbReference>
<dbReference type="InterPro" id="IPR018312">
    <property type="entry name" value="Chromosome_initiator_DnaA_CS"/>
</dbReference>
<comment type="similarity">
    <text evidence="1 8 11">Belongs to the DnaA family.</text>
</comment>
<comment type="function">
    <text evidence="8 10">Plays an essential role in the initiation and regulation of chromosomal replication. ATP-DnaA binds to the origin of replication (oriC) to initiate formation of the DNA replication initiation complex once per cell cycle. Binds the DnaA box (a 9 base pair repeat at the origin) and separates the double-stranded (ds)DNA. Forms a right-handed helical filament on oriC DNA; dsDNA binds to the exterior of the filament while single-stranded (ss)DNA is stabiized in the filament's interior. The ATP-DnaA-oriC complex binds and stabilizes one strand of the AT-rich DNA unwinding element (DUE), permitting loading of DNA polymerase. After initiation quickly degrades to an ADP-DnaA complex that is not apt for DNA replication. Binds acidic phospholipids.</text>
</comment>